<feature type="binding site" evidence="6">
    <location>
        <position position="188"/>
    </location>
    <ligand>
        <name>molybdate</name>
        <dbReference type="ChEBI" id="CHEBI:36264"/>
    </ligand>
</feature>
<dbReference type="GO" id="GO:0015689">
    <property type="term" value="P:molybdate ion transport"/>
    <property type="evidence" value="ECO:0007669"/>
    <property type="project" value="InterPro"/>
</dbReference>
<comment type="similarity">
    <text evidence="1">Belongs to the bacterial solute-binding protein ModA family.</text>
</comment>
<feature type="signal peptide" evidence="7">
    <location>
        <begin position="1"/>
        <end position="19"/>
    </location>
</feature>
<dbReference type="InParanoid" id="D4H8Q4"/>
<evidence type="ECO:0000256" key="2">
    <source>
        <dbReference type="ARBA" id="ARBA00022505"/>
    </source>
</evidence>
<evidence type="ECO:0000313" key="9">
    <source>
        <dbReference type="Proteomes" id="UP000002012"/>
    </source>
</evidence>
<keyword evidence="9" id="KW-1185">Reference proteome</keyword>
<evidence type="ECO:0000256" key="3">
    <source>
        <dbReference type="ARBA" id="ARBA00022723"/>
    </source>
</evidence>
<feature type="chain" id="PRO_5003058319" evidence="7">
    <location>
        <begin position="20"/>
        <end position="252"/>
    </location>
</feature>
<evidence type="ECO:0000256" key="4">
    <source>
        <dbReference type="ARBA" id="ARBA00022729"/>
    </source>
</evidence>
<evidence type="ECO:0000256" key="5">
    <source>
        <dbReference type="ARBA" id="ARBA00062515"/>
    </source>
</evidence>
<feature type="binding site" evidence="6">
    <location>
        <position position="170"/>
    </location>
    <ligand>
        <name>molybdate</name>
        <dbReference type="ChEBI" id="CHEBI:36264"/>
    </ligand>
</feature>
<dbReference type="PIRSF" id="PIRSF004846">
    <property type="entry name" value="ModA"/>
    <property type="match status" value="1"/>
</dbReference>
<feature type="binding site" evidence="6">
    <location>
        <position position="56"/>
    </location>
    <ligand>
        <name>molybdate</name>
        <dbReference type="ChEBI" id="CHEBI:36264"/>
    </ligand>
</feature>
<keyword evidence="3 6" id="KW-0479">Metal-binding</keyword>
<dbReference type="GO" id="GO:1901359">
    <property type="term" value="F:tungstate binding"/>
    <property type="evidence" value="ECO:0007669"/>
    <property type="project" value="UniProtKB-ARBA"/>
</dbReference>
<feature type="binding site" evidence="6">
    <location>
        <position position="143"/>
    </location>
    <ligand>
        <name>molybdate</name>
        <dbReference type="ChEBI" id="CHEBI:36264"/>
    </ligand>
</feature>
<organism evidence="8 9">
    <name type="scientific">Denitrovibrio acetiphilus (strain DSM 12809 / NBRC 114555 / N2460)</name>
    <dbReference type="NCBI Taxonomy" id="522772"/>
    <lineage>
        <taxon>Bacteria</taxon>
        <taxon>Pseudomonadati</taxon>
        <taxon>Deferribacterota</taxon>
        <taxon>Deferribacteres</taxon>
        <taxon>Deferribacterales</taxon>
        <taxon>Geovibrionaceae</taxon>
        <taxon>Denitrovibrio</taxon>
    </lineage>
</organism>
<dbReference type="GO" id="GO:0030973">
    <property type="term" value="F:molybdate ion binding"/>
    <property type="evidence" value="ECO:0007669"/>
    <property type="project" value="TreeGrafter"/>
</dbReference>
<dbReference type="Pfam" id="PF13531">
    <property type="entry name" value="SBP_bac_11"/>
    <property type="match status" value="1"/>
</dbReference>
<dbReference type="NCBIfam" id="NF007958">
    <property type="entry name" value="PRK10677.1"/>
    <property type="match status" value="1"/>
</dbReference>
<evidence type="ECO:0000313" key="8">
    <source>
        <dbReference type="EMBL" id="ADD68403.1"/>
    </source>
</evidence>
<dbReference type="FunFam" id="3.40.190.10:FF:000035">
    <property type="entry name" value="Molybdate ABC transporter substrate-binding protein"/>
    <property type="match status" value="1"/>
</dbReference>
<keyword evidence="4 7" id="KW-0732">Signal</keyword>
<name>D4H8Q4_DENA2</name>
<protein>
    <submittedName>
        <fullName evidence="8">Molybdenum ABC transporter, periplasmic molybdate-binding protein</fullName>
    </submittedName>
</protein>
<dbReference type="Proteomes" id="UP000002012">
    <property type="component" value="Chromosome"/>
</dbReference>
<dbReference type="PaxDb" id="522772-Dacet_1637"/>
<accession>D4H8Q4</accession>
<dbReference type="PANTHER" id="PTHR30632:SF17">
    <property type="entry name" value="MOLYBDATE-BINDING PROTEIN MODA"/>
    <property type="match status" value="1"/>
</dbReference>
<dbReference type="PANTHER" id="PTHR30632">
    <property type="entry name" value="MOLYBDATE-BINDING PERIPLASMIC PROTEIN"/>
    <property type="match status" value="1"/>
</dbReference>
<dbReference type="EMBL" id="CP001968">
    <property type="protein sequence ID" value="ADD68403.1"/>
    <property type="molecule type" value="Genomic_DNA"/>
</dbReference>
<proteinExistence type="inferred from homology"/>
<dbReference type="GO" id="GO:0030288">
    <property type="term" value="C:outer membrane-bounded periplasmic space"/>
    <property type="evidence" value="ECO:0007669"/>
    <property type="project" value="TreeGrafter"/>
</dbReference>
<gene>
    <name evidence="8" type="ordered locus">Dacet_1637</name>
</gene>
<dbReference type="Gene3D" id="3.40.190.10">
    <property type="entry name" value="Periplasmic binding protein-like II"/>
    <property type="match status" value="2"/>
</dbReference>
<dbReference type="eggNOG" id="COG0725">
    <property type="taxonomic scope" value="Bacteria"/>
</dbReference>
<evidence type="ECO:0000256" key="1">
    <source>
        <dbReference type="ARBA" id="ARBA00009175"/>
    </source>
</evidence>
<dbReference type="HOGENOM" id="CLU_065520_3_0_0"/>
<dbReference type="STRING" id="522772.Dacet_1637"/>
<evidence type="ECO:0000256" key="7">
    <source>
        <dbReference type="SAM" id="SignalP"/>
    </source>
</evidence>
<dbReference type="RefSeq" id="WP_013010916.1">
    <property type="nucleotide sequence ID" value="NC_013943.1"/>
</dbReference>
<dbReference type="InterPro" id="IPR005950">
    <property type="entry name" value="ModA"/>
</dbReference>
<dbReference type="SUPFAM" id="SSF53850">
    <property type="entry name" value="Periplasmic binding protein-like II"/>
    <property type="match status" value="1"/>
</dbReference>
<evidence type="ECO:0000256" key="6">
    <source>
        <dbReference type="PIRSR" id="PIRSR004846-1"/>
    </source>
</evidence>
<feature type="binding site" evidence="6">
    <location>
        <position position="29"/>
    </location>
    <ligand>
        <name>molybdate</name>
        <dbReference type="ChEBI" id="CHEBI:36264"/>
    </ligand>
</feature>
<reference evidence="8 9" key="1">
    <citation type="journal article" date="2010" name="Stand. Genomic Sci.">
        <title>Complete genome sequence of Denitrovibrio acetiphilus type strain (N2460).</title>
        <authorList>
            <person name="Kiss H."/>
            <person name="Lang E."/>
            <person name="Lapidus A."/>
            <person name="Copeland A."/>
            <person name="Nolan M."/>
            <person name="Glavina Del Rio T."/>
            <person name="Chen F."/>
            <person name="Lucas S."/>
            <person name="Tice H."/>
            <person name="Cheng J.F."/>
            <person name="Han C."/>
            <person name="Goodwin L."/>
            <person name="Pitluck S."/>
            <person name="Liolios K."/>
            <person name="Pati A."/>
            <person name="Ivanova N."/>
            <person name="Mavromatis K."/>
            <person name="Chen A."/>
            <person name="Palaniappan K."/>
            <person name="Land M."/>
            <person name="Hauser L."/>
            <person name="Chang Y.J."/>
            <person name="Jeffries C.D."/>
            <person name="Detter J.C."/>
            <person name="Brettin T."/>
            <person name="Spring S."/>
            <person name="Rohde M."/>
            <person name="Goker M."/>
            <person name="Woyke T."/>
            <person name="Bristow J."/>
            <person name="Eisen J.A."/>
            <person name="Markowitz V."/>
            <person name="Hugenholtz P."/>
            <person name="Kyrpides N.C."/>
            <person name="Klenk H.P."/>
        </authorList>
    </citation>
    <scope>NUCLEOTIDE SEQUENCE [LARGE SCALE GENOMIC DNA]</scope>
    <source>
        <strain evidence="9">DSM 12809 / NBRC 114555 / N2460</strain>
    </source>
</reference>
<keyword evidence="2 6" id="KW-0500">Molybdenum</keyword>
<sequence length="252" mass="27059" precursor="true">MRKLLLLIMCTTAFMTANAEKLTIYAAASTTNAVNEIIANYEAETGNEVTSSYASSGTLAKQIDNSAPADIFISANVKWMTWLEGKGKVDKTTVAPLLANRLALIAPSKSEIKASETLDNDTAVKLLTTSGRIAIGDPAHVPAGIYAQKAMESLGVWEEVSGTVARMQNVRVALATVEKNAVPLGIVYSSDAARSKQVKIVGLFDEELHGAIRYPVAVVAGKANDTVMSFYNYLKTEKSAKIFEKYGFKAVK</sequence>
<comment type="subunit">
    <text evidence="5">The complex is composed of two ATP-binding proteins (ModC), two transmembrane proteins (ModB) and a solute-binding protein (ModA).</text>
</comment>
<dbReference type="KEGG" id="dap:Dacet_1637"/>
<dbReference type="OrthoDB" id="9785015at2"/>
<dbReference type="AlphaFoldDB" id="D4H8Q4"/>
<dbReference type="InterPro" id="IPR050682">
    <property type="entry name" value="ModA/WtpA"/>
</dbReference>
<dbReference type="GO" id="GO:0046872">
    <property type="term" value="F:metal ion binding"/>
    <property type="evidence" value="ECO:0007669"/>
    <property type="project" value="UniProtKB-KW"/>
</dbReference>
<dbReference type="FunCoup" id="D4H8Q4">
    <property type="interactions" value="219"/>
</dbReference>
<dbReference type="NCBIfam" id="TIGR01256">
    <property type="entry name" value="modA"/>
    <property type="match status" value="1"/>
</dbReference>